<feature type="compositionally biased region" description="Low complexity" evidence="1">
    <location>
        <begin position="216"/>
        <end position="250"/>
    </location>
</feature>
<evidence type="ECO:0000313" key="5">
    <source>
        <dbReference type="Proteomes" id="UP001355206"/>
    </source>
</evidence>
<sequence>MIEVIPNWHPVAVHFTIALLITATALFAAGTLFRKAPSGAALTTAARWNLAIGIAVTVATLATGWSAYNTVAHDAASHENMSVHLRWAVATALVFLVAGGVAWLERRKGAGAGIALLALLAGGAGALAVTGWLGGENVYRYGLGVMALPKSGDHVHPGSGGQPHVHAHDHDHTQTDGPATPEAAAGNAGTARAPDAAAPHDHGHGHDHDHDHGHEPGLPQDQGPAAPAQGPATPDAAAGKAGTAQAPDAAAPHDHDHTH</sequence>
<organism evidence="4 5">
    <name type="scientific">Methylobacterium oryzae</name>
    <dbReference type="NCBI Taxonomy" id="334852"/>
    <lineage>
        <taxon>Bacteria</taxon>
        <taxon>Pseudomonadati</taxon>
        <taxon>Pseudomonadota</taxon>
        <taxon>Alphaproteobacteria</taxon>
        <taxon>Hyphomicrobiales</taxon>
        <taxon>Methylobacteriaceae</taxon>
        <taxon>Methylobacterium</taxon>
    </lineage>
</organism>
<name>A0ABU7TSB1_9HYPH</name>
<dbReference type="EMBL" id="MLCA01000008">
    <property type="protein sequence ID" value="MEE7492095.1"/>
    <property type="molecule type" value="Genomic_DNA"/>
</dbReference>
<dbReference type="InterPro" id="IPR019251">
    <property type="entry name" value="DUF2231_TM"/>
</dbReference>
<evidence type="ECO:0000259" key="3">
    <source>
        <dbReference type="Pfam" id="PF09990"/>
    </source>
</evidence>
<protein>
    <recommendedName>
        <fullName evidence="3">DUF2231 domain-containing protein</fullName>
    </recommendedName>
</protein>
<gene>
    <name evidence="4" type="ORF">MOTC310_17095</name>
</gene>
<feature type="transmembrane region" description="Helical" evidence="2">
    <location>
        <begin position="45"/>
        <end position="65"/>
    </location>
</feature>
<evidence type="ECO:0000313" key="4">
    <source>
        <dbReference type="EMBL" id="MEE7492095.1"/>
    </source>
</evidence>
<evidence type="ECO:0000256" key="2">
    <source>
        <dbReference type="SAM" id="Phobius"/>
    </source>
</evidence>
<feature type="transmembrane region" description="Helical" evidence="2">
    <location>
        <begin position="12"/>
        <end position="33"/>
    </location>
</feature>
<keyword evidence="2" id="KW-0472">Membrane</keyword>
<feature type="compositionally biased region" description="Basic and acidic residues" evidence="1">
    <location>
        <begin position="198"/>
        <end position="215"/>
    </location>
</feature>
<evidence type="ECO:0000256" key="1">
    <source>
        <dbReference type="SAM" id="MobiDB-lite"/>
    </source>
</evidence>
<feature type="region of interest" description="Disordered" evidence="1">
    <location>
        <begin position="153"/>
        <end position="259"/>
    </location>
</feature>
<comment type="caution">
    <text evidence="4">The sequence shown here is derived from an EMBL/GenBank/DDBJ whole genome shotgun (WGS) entry which is preliminary data.</text>
</comment>
<keyword evidence="2" id="KW-1133">Transmembrane helix</keyword>
<keyword evidence="2" id="KW-0812">Transmembrane</keyword>
<dbReference type="Pfam" id="PF09990">
    <property type="entry name" value="DUF2231"/>
    <property type="match status" value="1"/>
</dbReference>
<accession>A0ABU7TSB1</accession>
<feature type="compositionally biased region" description="Low complexity" evidence="1">
    <location>
        <begin position="177"/>
        <end position="197"/>
    </location>
</feature>
<keyword evidence="5" id="KW-1185">Reference proteome</keyword>
<dbReference type="Proteomes" id="UP001355206">
    <property type="component" value="Unassembled WGS sequence"/>
</dbReference>
<feature type="domain" description="DUF2231" evidence="3">
    <location>
        <begin position="9"/>
        <end position="145"/>
    </location>
</feature>
<feature type="transmembrane region" description="Helical" evidence="2">
    <location>
        <begin position="111"/>
        <end position="133"/>
    </location>
</feature>
<dbReference type="RefSeq" id="WP_331302656.1">
    <property type="nucleotide sequence ID" value="NZ_MLCA01000008.1"/>
</dbReference>
<feature type="transmembrane region" description="Helical" evidence="2">
    <location>
        <begin position="85"/>
        <end position="104"/>
    </location>
</feature>
<reference evidence="4 5" key="1">
    <citation type="journal article" date="2012" name="Genet. Mol. Biol.">
        <title>Analysis of 16S rRNA and mxaF genes revealing insights into Methylobacterium niche-specific plant association.</title>
        <authorList>
            <person name="Dourado M.N."/>
            <person name="Andreote F.D."/>
            <person name="Dini-Andreote F."/>
            <person name="Conti R."/>
            <person name="Araujo J.M."/>
            <person name="Araujo W.L."/>
        </authorList>
    </citation>
    <scope>NUCLEOTIDE SEQUENCE [LARGE SCALE GENOMIC DNA]</scope>
    <source>
        <strain evidence="4 5">TC3-10</strain>
    </source>
</reference>
<proteinExistence type="predicted"/>